<organism evidence="1 2">
    <name type="scientific">Desulfobacca acetoxidans (strain ATCC 700848 / DSM 11109 / ASRB2)</name>
    <dbReference type="NCBI Taxonomy" id="880072"/>
    <lineage>
        <taxon>Bacteria</taxon>
        <taxon>Pseudomonadati</taxon>
        <taxon>Thermodesulfobacteriota</taxon>
        <taxon>Desulfobaccia</taxon>
        <taxon>Desulfobaccales</taxon>
        <taxon>Desulfobaccaceae</taxon>
        <taxon>Desulfobacca</taxon>
    </lineage>
</organism>
<dbReference type="EMBL" id="CP002629">
    <property type="protein sequence ID" value="AEB09008.1"/>
    <property type="molecule type" value="Genomic_DNA"/>
</dbReference>
<keyword evidence="2" id="KW-1185">Reference proteome</keyword>
<evidence type="ECO:0000313" key="2">
    <source>
        <dbReference type="Proteomes" id="UP000000483"/>
    </source>
</evidence>
<accession>F2NCE4</accession>
<dbReference type="HOGENOM" id="CLU_1989011_0_0_7"/>
<dbReference type="Proteomes" id="UP000000483">
    <property type="component" value="Chromosome"/>
</dbReference>
<protein>
    <submittedName>
        <fullName evidence="1">Uncharacterized protein</fullName>
    </submittedName>
</protein>
<dbReference type="RefSeq" id="WP_013706120.1">
    <property type="nucleotide sequence ID" value="NC_015388.1"/>
</dbReference>
<gene>
    <name evidence="1" type="ordered locus">Desac_1144</name>
</gene>
<reference evidence="2" key="2">
    <citation type="submission" date="2011-03" db="EMBL/GenBank/DDBJ databases">
        <title>The complete genome of Desulfobacca acetoxidans DSM 11109.</title>
        <authorList>
            <consortium name="US DOE Joint Genome Institute (JGI-PGF)"/>
            <person name="Lucas S."/>
            <person name="Copeland A."/>
            <person name="Lapidus A."/>
            <person name="Bruce D."/>
            <person name="Goodwin L."/>
            <person name="Pitluck S."/>
            <person name="Peters L."/>
            <person name="Kyrpides N."/>
            <person name="Mavromatis K."/>
            <person name="Ivanova N."/>
            <person name="Ovchinnikova G."/>
            <person name="Teshima H."/>
            <person name="Detter J.C."/>
            <person name="Han C."/>
            <person name="Land M."/>
            <person name="Hauser L."/>
            <person name="Markowitz V."/>
            <person name="Cheng J.-F."/>
            <person name="Hugenholtz P."/>
            <person name="Woyke T."/>
            <person name="Wu D."/>
            <person name="Spring S."/>
            <person name="Schueler E."/>
            <person name="Brambilla E."/>
            <person name="Klenk H.-P."/>
            <person name="Eisen J.A."/>
        </authorList>
    </citation>
    <scope>NUCLEOTIDE SEQUENCE [LARGE SCALE GENOMIC DNA]</scope>
    <source>
        <strain evidence="2">ATCC 700848 / DSM 11109 / ASRB2</strain>
    </source>
</reference>
<evidence type="ECO:0000313" key="1">
    <source>
        <dbReference type="EMBL" id="AEB09008.1"/>
    </source>
</evidence>
<sequence>MPKKTLSSLTIDMHVRCQQVFPQESEAAYRELKTMGVRLSREEALHLARAILAATQEWEEVELVVHRFDRRPSDRAYLLAVVPEHHEVEDQEFVQKIRRPVPKDLDMPEDIGEVLESLKGSPISD</sequence>
<name>F2NCE4_DESAR</name>
<proteinExistence type="predicted"/>
<dbReference type="AlphaFoldDB" id="F2NCE4"/>
<dbReference type="KEGG" id="dao:Desac_1144"/>
<reference evidence="1 2" key="1">
    <citation type="journal article" date="2011" name="Stand. Genomic Sci.">
        <title>Complete genome sequence of the acetate-degrading sulfate reducer Desulfobacca acetoxidans type strain (ASRB2).</title>
        <authorList>
            <person name="Goker M."/>
            <person name="Teshima H."/>
            <person name="Lapidus A."/>
            <person name="Nolan M."/>
            <person name="Lucas S."/>
            <person name="Hammon N."/>
            <person name="Deshpande S."/>
            <person name="Cheng J.F."/>
            <person name="Tapia R."/>
            <person name="Han C."/>
            <person name="Goodwin L."/>
            <person name="Pitluck S."/>
            <person name="Huntemann M."/>
            <person name="Liolios K."/>
            <person name="Ivanova N."/>
            <person name="Pagani I."/>
            <person name="Mavromatis K."/>
            <person name="Ovchinikova G."/>
            <person name="Pati A."/>
            <person name="Chen A."/>
            <person name="Palaniappan K."/>
            <person name="Land M."/>
            <person name="Hauser L."/>
            <person name="Brambilla E.M."/>
            <person name="Rohde M."/>
            <person name="Spring S."/>
            <person name="Detter J.C."/>
            <person name="Woyke T."/>
            <person name="Bristow J."/>
            <person name="Eisen J.A."/>
            <person name="Markowitz V."/>
            <person name="Hugenholtz P."/>
            <person name="Kyrpides N.C."/>
            <person name="Klenk H.P."/>
        </authorList>
    </citation>
    <scope>NUCLEOTIDE SEQUENCE [LARGE SCALE GENOMIC DNA]</scope>
    <source>
        <strain evidence="2">ATCC 700848 / DSM 11109 / ASRB2</strain>
    </source>
</reference>